<dbReference type="eggNOG" id="COG1413">
    <property type="taxonomic scope" value="Bacteria"/>
</dbReference>
<dbReference type="SUPFAM" id="SSF48371">
    <property type="entry name" value="ARM repeat"/>
    <property type="match status" value="1"/>
</dbReference>
<evidence type="ECO:0000313" key="2">
    <source>
        <dbReference type="Proteomes" id="UP000003653"/>
    </source>
</evidence>
<protein>
    <recommendedName>
        <fullName evidence="3">PBS lyase HEAT-like repeat protein</fullName>
    </recommendedName>
</protein>
<proteinExistence type="predicted"/>
<dbReference type="InterPro" id="IPR016024">
    <property type="entry name" value="ARM-type_fold"/>
</dbReference>
<dbReference type="InterPro" id="IPR011989">
    <property type="entry name" value="ARM-like"/>
</dbReference>
<dbReference type="Gene3D" id="1.25.10.10">
    <property type="entry name" value="Leucine-rich Repeat Variant"/>
    <property type="match status" value="1"/>
</dbReference>
<dbReference type="HOGENOM" id="CLU_794155_0_0_11"/>
<organism evidence="1 2">
    <name type="scientific">Mycobacterium parascrofulaceum ATCC BAA-614</name>
    <dbReference type="NCBI Taxonomy" id="525368"/>
    <lineage>
        <taxon>Bacteria</taxon>
        <taxon>Bacillati</taxon>
        <taxon>Actinomycetota</taxon>
        <taxon>Actinomycetes</taxon>
        <taxon>Mycobacteriales</taxon>
        <taxon>Mycobacteriaceae</taxon>
        <taxon>Mycobacterium</taxon>
        <taxon>Mycobacterium simiae complex</taxon>
    </lineage>
</organism>
<keyword evidence="2" id="KW-1185">Reference proteome</keyword>
<dbReference type="EMBL" id="ADNV01000054">
    <property type="protein sequence ID" value="EFG79736.1"/>
    <property type="molecule type" value="Genomic_DNA"/>
</dbReference>
<accession>D5P2G3</accession>
<evidence type="ECO:0000313" key="1">
    <source>
        <dbReference type="EMBL" id="EFG79736.1"/>
    </source>
</evidence>
<reference evidence="1 2" key="1">
    <citation type="submission" date="2010-04" db="EMBL/GenBank/DDBJ databases">
        <authorList>
            <person name="Muzny D."/>
            <person name="Qin X."/>
            <person name="Deng J."/>
            <person name="Jiang H."/>
            <person name="Liu Y."/>
            <person name="Qu J."/>
            <person name="Song X.-Z."/>
            <person name="Zhang L."/>
            <person name="Thornton R."/>
            <person name="Coyle M."/>
            <person name="Francisco L."/>
            <person name="Jackson L."/>
            <person name="Javaid M."/>
            <person name="Korchina V."/>
            <person name="Kovar C."/>
            <person name="Mata R."/>
            <person name="Mathew T."/>
            <person name="Ngo R."/>
            <person name="Nguyen L."/>
            <person name="Nguyen N."/>
            <person name="Okwuonu G."/>
            <person name="Ongeri F."/>
            <person name="Pham C."/>
            <person name="Simmons D."/>
            <person name="Wilczek-Boney K."/>
            <person name="Hale W."/>
            <person name="Jakkamsetti A."/>
            <person name="Pham P."/>
            <person name="Ruth R."/>
            <person name="San Lucas F."/>
            <person name="Warren J."/>
            <person name="Zhang J."/>
            <person name="Zhao Z."/>
            <person name="Zhou C."/>
            <person name="Zhu D."/>
            <person name="Lee S."/>
            <person name="Bess C."/>
            <person name="Blankenburg K."/>
            <person name="Forbes L."/>
            <person name="Fu Q."/>
            <person name="Gubbala S."/>
            <person name="Hirani K."/>
            <person name="Jayaseelan J.C."/>
            <person name="Lara F."/>
            <person name="Munidasa M."/>
            <person name="Palculict T."/>
            <person name="Patil S."/>
            <person name="Pu L.-L."/>
            <person name="Saada N."/>
            <person name="Tang L."/>
            <person name="Weissenberger G."/>
            <person name="Zhu Y."/>
            <person name="Hemphill L."/>
            <person name="Shang Y."/>
            <person name="Youmans B."/>
            <person name="Ayvaz T."/>
            <person name="Ross M."/>
            <person name="Santibanez J."/>
            <person name="Aqrawi P."/>
            <person name="Gross S."/>
            <person name="Joshi V."/>
            <person name="Fowler G."/>
            <person name="Nazareth L."/>
            <person name="Reid J."/>
            <person name="Worley K."/>
            <person name="Petrosino J."/>
            <person name="Highlander S."/>
            <person name="Gibbs R."/>
        </authorList>
    </citation>
    <scope>NUCLEOTIDE SEQUENCE [LARGE SCALE GENOMIC DNA]</scope>
    <source>
        <strain evidence="1 2">ATCC BAA-614</strain>
    </source>
</reference>
<dbReference type="AlphaFoldDB" id="D5P2G3"/>
<dbReference type="Proteomes" id="UP000003653">
    <property type="component" value="Unassembled WGS sequence"/>
</dbReference>
<name>D5P2G3_9MYCO</name>
<comment type="caution">
    <text evidence="1">The sequence shown here is derived from an EMBL/GenBank/DDBJ whole genome shotgun (WGS) entry which is preliminary data.</text>
</comment>
<sequence>MRSGTLPDSEQAMTCRLDAAGIGGDTGRELADSFSDYPQAIPVIVDWLQHLDERVPPEEDRRVWRTALIRKLTTKYAKGNRAAIDVLFDQFDVQPPLSNLELQAAGLALATICEHSDFPRVAALIRSEHDFSTKSVLVEWIVQIMPEEPTPRQAMKRDLNAAGIPEDTVWQLVNSAQDYPQAVPIMVDWLRHIDERVPAGEDRDILREGLIRNLITKHAKGNRDAINVLFDQFAIDPPVSRYVLEAAGFALAKICDRSDFPRIAALIRSEQDFPTKSVLVQWIGRIETEEAKELAVSQLANPATRIPAMKALVRQRATGVRDAVAKYLDDEHQIFCTEARKTLDKLPKD</sequence>
<evidence type="ECO:0008006" key="3">
    <source>
        <dbReference type="Google" id="ProtNLM"/>
    </source>
</evidence>
<gene>
    <name evidence="1" type="ORF">HMPREF0591_0357</name>
</gene>